<dbReference type="InterPro" id="IPR035093">
    <property type="entry name" value="RelE/ParE_toxin_dom_sf"/>
</dbReference>
<dbReference type="Gene3D" id="3.30.2310.20">
    <property type="entry name" value="RelE-like"/>
    <property type="match status" value="1"/>
</dbReference>
<protein>
    <submittedName>
        <fullName evidence="1">Plasmid stabilization system</fullName>
    </submittedName>
</protein>
<accession>A0A0G0TW74</accession>
<dbReference type="EMBL" id="LBYC01000017">
    <property type="protein sequence ID" value="KKR42202.1"/>
    <property type="molecule type" value="Genomic_DNA"/>
</dbReference>
<dbReference type="Proteomes" id="UP000034301">
    <property type="component" value="Unassembled WGS sequence"/>
</dbReference>
<dbReference type="AlphaFoldDB" id="A0A0G0TW74"/>
<evidence type="ECO:0000313" key="2">
    <source>
        <dbReference type="Proteomes" id="UP000034301"/>
    </source>
</evidence>
<dbReference type="SUPFAM" id="SSF143011">
    <property type="entry name" value="RelE-like"/>
    <property type="match status" value="1"/>
</dbReference>
<proteinExistence type="predicted"/>
<comment type="caution">
    <text evidence="1">The sequence shown here is derived from an EMBL/GenBank/DDBJ whole genome shotgun (WGS) entry which is preliminary data.</text>
</comment>
<organism evidence="1 2">
    <name type="scientific">Candidatus Nomurabacteria bacterium GW2011_GWF2_40_12</name>
    <dbReference type="NCBI Taxonomy" id="1618776"/>
    <lineage>
        <taxon>Bacteria</taxon>
        <taxon>Candidatus Nomuraibacteriota</taxon>
    </lineage>
</organism>
<sequence>MQIIYSSKFEREYRKLSPELKSVAKKKEKIFRKNPFSPVLETHKLHGKLHPNWAFSISRSHRIIFEFASEEMVHFHSVGNHDIYKK</sequence>
<gene>
    <name evidence="1" type="ORF">UT78_C0017G0011</name>
</gene>
<name>A0A0G0TW74_9BACT</name>
<reference evidence="1 2" key="1">
    <citation type="journal article" date="2015" name="Nature">
        <title>rRNA introns, odd ribosomes, and small enigmatic genomes across a large radiation of phyla.</title>
        <authorList>
            <person name="Brown C.T."/>
            <person name="Hug L.A."/>
            <person name="Thomas B.C."/>
            <person name="Sharon I."/>
            <person name="Castelle C.J."/>
            <person name="Singh A."/>
            <person name="Wilkins M.J."/>
            <person name="Williams K.H."/>
            <person name="Banfield J.F."/>
        </authorList>
    </citation>
    <scope>NUCLEOTIDE SEQUENCE [LARGE SCALE GENOMIC DNA]</scope>
</reference>
<evidence type="ECO:0000313" key="1">
    <source>
        <dbReference type="EMBL" id="KKR42202.1"/>
    </source>
</evidence>